<evidence type="ECO:0000313" key="1">
    <source>
        <dbReference type="EMBL" id="WPF82676.1"/>
    </source>
</evidence>
<dbReference type="AlphaFoldDB" id="A0AAF0Z875"/>
<dbReference type="SUPFAM" id="SSF52540">
    <property type="entry name" value="P-loop containing nucleoside triphosphate hydrolases"/>
    <property type="match status" value="1"/>
</dbReference>
<dbReference type="Gene3D" id="1.10.10.10">
    <property type="entry name" value="Winged helix-like DNA-binding domain superfamily/Winged helix DNA-binding domain"/>
    <property type="match status" value="1"/>
</dbReference>
<keyword evidence="2" id="KW-1185">Reference proteome</keyword>
<dbReference type="InterPro" id="IPR036390">
    <property type="entry name" value="WH_DNA-bd_sf"/>
</dbReference>
<dbReference type="RefSeq" id="WP_319158254.1">
    <property type="nucleotide sequence ID" value="NZ_CP138359.1"/>
</dbReference>
<dbReference type="EMBL" id="CP138359">
    <property type="protein sequence ID" value="WPF82676.1"/>
    <property type="molecule type" value="Genomic_DNA"/>
</dbReference>
<dbReference type="InterPro" id="IPR036388">
    <property type="entry name" value="WH-like_DNA-bd_sf"/>
</dbReference>
<name>A0AAF0Z875_9MICO</name>
<protein>
    <submittedName>
        <fullName evidence="1">Uncharacterized protein</fullName>
    </submittedName>
</protein>
<proteinExistence type="predicted"/>
<sequence>MPAPISSWTKLGYSSTPYSTAQIPSGERGEKLLIGRAVEMEQIHRKLVNGVNLIAIEGDYGVGKSSLATVAAYEASRWHLEGDNLFIPAIGMEALELQEDESPDSFKKRVYYRIAAAFISNEAMLKSNNFELKQMDSFARWLNGPSGSGWSAGIGASLAAIGGFNLNLGRSSGVNSAPGFNDSGIYTMIDSWLAEISRGNRPAGVICVLDNLENLRHFKNAERLFESLRDGVFRRPGVVWIVCGAEGMVTESFSSRKIFGTFHPAIDVPPLNSNDIPRVIEARAESLKTRADAELPVSTSAFGRLYEATGHNLRFAFGLADSYASSMDVEKFLGSSVDDRELMFQGYLTRRGDDELSKLRKNPTKADWKVLKTLVTKLSGVCSPSSSSEFGYSDMPQLIVRVKALRNVGLVTYETDEEDGRRRLISATAVGRLVLLGSREF</sequence>
<gene>
    <name evidence="1" type="ORF">SANBI_000287</name>
</gene>
<evidence type="ECO:0000313" key="2">
    <source>
        <dbReference type="Proteomes" id="UP001304340"/>
    </source>
</evidence>
<dbReference type="InterPro" id="IPR027417">
    <property type="entry name" value="P-loop_NTPase"/>
</dbReference>
<reference evidence="2" key="1">
    <citation type="submission" date="2023-11" db="EMBL/GenBank/DDBJ databases">
        <authorList>
            <person name="Helweg L.P."/>
            <person name="Kiel A."/>
            <person name="Hitz F."/>
            <person name="Ruckert-Reed C."/>
            <person name="Busche T."/>
            <person name="Kaltschmidt B."/>
            <person name="Kaltschmidt C."/>
        </authorList>
    </citation>
    <scope>NUCLEOTIDE SEQUENCE [LARGE SCALE GENOMIC DNA]</scope>
    <source>
        <strain evidence="2">4.1</strain>
    </source>
</reference>
<accession>A0AAF0Z875</accession>
<dbReference type="SUPFAM" id="SSF46785">
    <property type="entry name" value="Winged helix' DNA-binding domain"/>
    <property type="match status" value="1"/>
</dbReference>
<organism evidence="1 2">
    <name type="scientific">Sanguibacter biliveldensis</name>
    <dbReference type="NCBI Taxonomy" id="3030830"/>
    <lineage>
        <taxon>Bacteria</taxon>
        <taxon>Bacillati</taxon>
        <taxon>Actinomycetota</taxon>
        <taxon>Actinomycetes</taxon>
        <taxon>Micrococcales</taxon>
        <taxon>Sanguibacteraceae</taxon>
        <taxon>Sanguibacter</taxon>
    </lineage>
</organism>
<dbReference type="Gene3D" id="3.40.50.300">
    <property type="entry name" value="P-loop containing nucleotide triphosphate hydrolases"/>
    <property type="match status" value="1"/>
</dbReference>
<dbReference type="Proteomes" id="UP001304340">
    <property type="component" value="Chromosome"/>
</dbReference>
<dbReference type="KEGG" id="sbil:SANBI_000287"/>